<dbReference type="InterPro" id="IPR053148">
    <property type="entry name" value="PD-DEXK-like_domain"/>
</dbReference>
<dbReference type="EMBL" id="UGCO01000001">
    <property type="protein sequence ID" value="STI79694.1"/>
    <property type="molecule type" value="Genomic_DNA"/>
</dbReference>
<feature type="domain" description="YhcG PDDEXK nuclease" evidence="1">
    <location>
        <begin position="15"/>
        <end position="61"/>
    </location>
</feature>
<dbReference type="Proteomes" id="UP000254405">
    <property type="component" value="Unassembled WGS sequence"/>
</dbReference>
<accession>A0A376TR30</accession>
<reference evidence="2 3" key="1">
    <citation type="submission" date="2018-06" db="EMBL/GenBank/DDBJ databases">
        <authorList>
            <consortium name="Pathogen Informatics"/>
            <person name="Doyle S."/>
        </authorList>
    </citation>
    <scope>NUCLEOTIDE SEQUENCE [LARGE SCALE GENOMIC DNA]</scope>
    <source>
        <strain evidence="2 3">NCTC8985</strain>
    </source>
</reference>
<evidence type="ECO:0000259" key="1">
    <source>
        <dbReference type="Pfam" id="PF06250"/>
    </source>
</evidence>
<evidence type="ECO:0000313" key="2">
    <source>
        <dbReference type="EMBL" id="STI79694.1"/>
    </source>
</evidence>
<name>A0A376TR30_ECOLX</name>
<dbReference type="PANTHER" id="PTHR30547:SF5">
    <property type="entry name" value="NUCLEASE YHCG-RELATED"/>
    <property type="match status" value="1"/>
</dbReference>
<gene>
    <name evidence="2" type="ORF">NCTC8985_05093</name>
</gene>
<dbReference type="AlphaFoldDB" id="A0A376TR30"/>
<protein>
    <submittedName>
        <fullName evidence="2">Uncharacterized conserved protein</fullName>
    </submittedName>
</protein>
<evidence type="ECO:0000313" key="3">
    <source>
        <dbReference type="Proteomes" id="UP000254405"/>
    </source>
</evidence>
<proteinExistence type="predicted"/>
<dbReference type="Pfam" id="PF06250">
    <property type="entry name" value="YhcG_C"/>
    <property type="match status" value="1"/>
</dbReference>
<sequence length="68" mass="7904">MLQQHAPTETHILPQQAIRDPFVLEFLELKDEYSESDFEEALINHLMDFMLELGDDFAFVVDSEGYAL</sequence>
<dbReference type="InterPro" id="IPR009362">
    <property type="entry name" value="YhcG_C"/>
</dbReference>
<organism evidence="2 3">
    <name type="scientific">Escherichia coli</name>
    <dbReference type="NCBI Taxonomy" id="562"/>
    <lineage>
        <taxon>Bacteria</taxon>
        <taxon>Pseudomonadati</taxon>
        <taxon>Pseudomonadota</taxon>
        <taxon>Gammaproteobacteria</taxon>
        <taxon>Enterobacterales</taxon>
        <taxon>Enterobacteriaceae</taxon>
        <taxon>Escherichia</taxon>
    </lineage>
</organism>
<dbReference type="PANTHER" id="PTHR30547">
    <property type="entry name" value="UNCHARACTERIZED PROTEIN YHCG-RELATED"/>
    <property type="match status" value="1"/>
</dbReference>